<dbReference type="PIRSF" id="PIRSF006278">
    <property type="entry name" value="ACCD_DCysDesulf"/>
    <property type="match status" value="1"/>
</dbReference>
<proteinExistence type="inferred from homology"/>
<evidence type="ECO:0000256" key="1">
    <source>
        <dbReference type="ARBA" id="ARBA00001933"/>
    </source>
</evidence>
<evidence type="ECO:0000313" key="6">
    <source>
        <dbReference type="EMBL" id="SEM00563.1"/>
    </source>
</evidence>
<dbReference type="Gene3D" id="3.40.50.1100">
    <property type="match status" value="2"/>
</dbReference>
<name>A0A1H7UUB3_9NOCA</name>
<comment type="similarity">
    <text evidence="2">Belongs to the ACC deaminase/D-cysteine desulfhydrase family.</text>
</comment>
<feature type="domain" description="Tryptophan synthase beta chain-like PALP" evidence="5">
    <location>
        <begin position="25"/>
        <end position="328"/>
    </location>
</feature>
<dbReference type="RefSeq" id="WP_072753129.1">
    <property type="nucleotide sequence ID" value="NZ_FOAW01000019.1"/>
</dbReference>
<evidence type="ECO:0000259" key="5">
    <source>
        <dbReference type="Pfam" id="PF00291"/>
    </source>
</evidence>
<evidence type="ECO:0000256" key="2">
    <source>
        <dbReference type="ARBA" id="ARBA00008639"/>
    </source>
</evidence>
<dbReference type="Pfam" id="PF00291">
    <property type="entry name" value="PALP"/>
    <property type="match status" value="1"/>
</dbReference>
<evidence type="ECO:0000256" key="4">
    <source>
        <dbReference type="PIRSR" id="PIRSR006278-2"/>
    </source>
</evidence>
<keyword evidence="3 4" id="KW-0663">Pyridoxal phosphate</keyword>
<dbReference type="GO" id="GO:1901605">
    <property type="term" value="P:alpha-amino acid metabolic process"/>
    <property type="evidence" value="ECO:0007669"/>
    <property type="project" value="UniProtKB-ARBA"/>
</dbReference>
<organism evidence="6 7">
    <name type="scientific">Rhodococcus maanshanensis</name>
    <dbReference type="NCBI Taxonomy" id="183556"/>
    <lineage>
        <taxon>Bacteria</taxon>
        <taxon>Bacillati</taxon>
        <taxon>Actinomycetota</taxon>
        <taxon>Actinomycetes</taxon>
        <taxon>Mycobacteriales</taxon>
        <taxon>Nocardiaceae</taxon>
        <taxon>Rhodococcus</taxon>
    </lineage>
</organism>
<gene>
    <name evidence="6" type="ORF">SAMN05444583_11958</name>
</gene>
<keyword evidence="7" id="KW-1185">Reference proteome</keyword>
<dbReference type="InterPro" id="IPR036052">
    <property type="entry name" value="TrpB-like_PALP_sf"/>
</dbReference>
<sequence length="336" mass="35256">MDQTTGPALHRLFPELEATLPYRRLGSGPTPIAHLEGLGRANRLWCKDEGVYGAGGWGGNKVRKLEWIIPDVLARGSRQIFTVGGQGTNWGLATALYAREFGIDTALALIDQPMDEHVHEQLERLRRSGAALHFTRTKARTIAAAPWLMVRHARGGHLPYFLPAGGSSRLGTLGYVEAALELAAQVEAGAMPEPTHVVTPVGSGGTAAGLLLGLHLAGLRTRVVGVVVNDTLPLAERDLVGLAGKTARLLTRRGAALGPVEFEPGAITVTRDWLGPGYGFGTPEGSAALRVGADHGLTLDPVYTAKALAGALAMDADGTLGDGPVLVVDTYGPRGD</sequence>
<dbReference type="InterPro" id="IPR001926">
    <property type="entry name" value="TrpB-like_PALP"/>
</dbReference>
<dbReference type="Proteomes" id="UP000198677">
    <property type="component" value="Unassembled WGS sequence"/>
</dbReference>
<dbReference type="InterPro" id="IPR027278">
    <property type="entry name" value="ACCD_DCysDesulf"/>
</dbReference>
<evidence type="ECO:0000313" key="7">
    <source>
        <dbReference type="Proteomes" id="UP000198677"/>
    </source>
</evidence>
<dbReference type="AlphaFoldDB" id="A0A1H7UUB3"/>
<dbReference type="PANTHER" id="PTHR43780:SF2">
    <property type="entry name" value="1-AMINOCYCLOPROPANE-1-CARBOXYLATE DEAMINASE-RELATED"/>
    <property type="match status" value="1"/>
</dbReference>
<evidence type="ECO:0000256" key="3">
    <source>
        <dbReference type="ARBA" id="ARBA00022898"/>
    </source>
</evidence>
<dbReference type="EMBL" id="FOAW01000019">
    <property type="protein sequence ID" value="SEM00563.1"/>
    <property type="molecule type" value="Genomic_DNA"/>
</dbReference>
<accession>A0A1H7UUB3</accession>
<protein>
    <submittedName>
        <fullName evidence="6">D-cysteine desulfhydrase</fullName>
    </submittedName>
</protein>
<dbReference type="GO" id="GO:0019148">
    <property type="term" value="F:D-cysteine desulfhydrase activity"/>
    <property type="evidence" value="ECO:0007669"/>
    <property type="project" value="TreeGrafter"/>
</dbReference>
<reference evidence="7" key="1">
    <citation type="submission" date="2016-10" db="EMBL/GenBank/DDBJ databases">
        <authorList>
            <person name="Varghese N."/>
            <person name="Submissions S."/>
        </authorList>
    </citation>
    <scope>NUCLEOTIDE SEQUENCE [LARGE SCALE GENOMIC DNA]</scope>
    <source>
        <strain evidence="7">DSM 44675</strain>
    </source>
</reference>
<dbReference type="OrthoDB" id="9801249at2"/>
<dbReference type="SUPFAM" id="SSF53686">
    <property type="entry name" value="Tryptophan synthase beta subunit-like PLP-dependent enzymes"/>
    <property type="match status" value="1"/>
</dbReference>
<comment type="cofactor">
    <cofactor evidence="1">
        <name>pyridoxal 5'-phosphate</name>
        <dbReference type="ChEBI" id="CHEBI:597326"/>
    </cofactor>
</comment>
<feature type="modified residue" description="N6-(pyridoxal phosphate)lysine" evidence="4">
    <location>
        <position position="61"/>
    </location>
</feature>
<dbReference type="PANTHER" id="PTHR43780">
    <property type="entry name" value="1-AMINOCYCLOPROPANE-1-CARBOXYLATE DEAMINASE-RELATED"/>
    <property type="match status" value="1"/>
</dbReference>